<sequence>MICGIDLGSRNVKVALWEPDSGYKFNRFDTVSFYRNHGTYRDGQLEVDLVALGLGTPEKVVATGYGRQTINLKGAEIIAEIKAHVLGAIEQTGLSEFTLLDLGGQDSKVVLVSRGKMVDFQTNDKCAASTGRYLENMATVLDIDMEELSQHHRNPVDLNSTCAIFGETELIGKVVEGHSVASLAAGVNYTIFKRIKPMLVKLQSNLIVFTGGVAHNQALVKIIENEMQLPVMVPKFPQFNGAIGCCSHGAKHIIMR</sequence>
<dbReference type="GO" id="GO:0046872">
    <property type="term" value="F:metal ion binding"/>
    <property type="evidence" value="ECO:0007669"/>
    <property type="project" value="UniProtKB-KW"/>
</dbReference>
<evidence type="ECO:0000256" key="1">
    <source>
        <dbReference type="ARBA" id="ARBA00001966"/>
    </source>
</evidence>
<dbReference type="PANTHER" id="PTHR32329">
    <property type="entry name" value="BIFUNCTIONAL PROTEIN [INCLUDES 2-HYDROXYACYL-COA DEHYDRATASE (N-TER) AND ITS ACTIVATOR DOMAIN (C_TERM)-RELATED"/>
    <property type="match status" value="1"/>
</dbReference>
<dbReference type="InterPro" id="IPR051805">
    <property type="entry name" value="Dehydratase_Activator_Redct"/>
</dbReference>
<dbReference type="InterPro" id="IPR002731">
    <property type="entry name" value="ATPase_BadF"/>
</dbReference>
<keyword evidence="2" id="KW-0479">Metal-binding</keyword>
<dbReference type="AlphaFoldDB" id="A0AAW7ZB28"/>
<evidence type="ECO:0000256" key="4">
    <source>
        <dbReference type="ARBA" id="ARBA00023014"/>
    </source>
</evidence>
<name>A0AAW7ZB28_9FIRM</name>
<reference evidence="6" key="1">
    <citation type="journal article" date="2023" name="J. Hazard. Mater.">
        <title>Anaerobic biodegradation of pyrene and benzo[a]pyrene by a new sulfate-reducing Desulforamulus aquiferis strain DSA.</title>
        <authorList>
            <person name="Zhang Z."/>
            <person name="Sun J."/>
            <person name="Gong X."/>
            <person name="Wang C."/>
            <person name="Wang H."/>
        </authorList>
    </citation>
    <scope>NUCLEOTIDE SEQUENCE</scope>
    <source>
        <strain evidence="6">DSA</strain>
    </source>
</reference>
<evidence type="ECO:0000259" key="5">
    <source>
        <dbReference type="Pfam" id="PF01869"/>
    </source>
</evidence>
<evidence type="ECO:0000313" key="6">
    <source>
        <dbReference type="EMBL" id="MDO7786329.1"/>
    </source>
</evidence>
<protein>
    <submittedName>
        <fullName evidence="6">Acyl-CoA dehydratase activase</fullName>
    </submittedName>
</protein>
<evidence type="ECO:0000256" key="3">
    <source>
        <dbReference type="ARBA" id="ARBA00023004"/>
    </source>
</evidence>
<gene>
    <name evidence="6" type="ORF">P6N53_03740</name>
</gene>
<keyword evidence="3" id="KW-0408">Iron</keyword>
<accession>A0AAW7ZB28</accession>
<feature type="domain" description="ATPase BadF/BadG/BcrA/BcrD type" evidence="5">
    <location>
        <begin position="4"/>
        <end position="244"/>
    </location>
</feature>
<keyword evidence="4" id="KW-0411">Iron-sulfur</keyword>
<keyword evidence="7" id="KW-1185">Reference proteome</keyword>
<comment type="cofactor">
    <cofactor evidence="1">
        <name>[4Fe-4S] cluster</name>
        <dbReference type="ChEBI" id="CHEBI:49883"/>
    </cofactor>
</comment>
<dbReference type="Pfam" id="PF01869">
    <property type="entry name" value="BcrAD_BadFG"/>
    <property type="match status" value="1"/>
</dbReference>
<evidence type="ECO:0000313" key="7">
    <source>
        <dbReference type="Proteomes" id="UP001172911"/>
    </source>
</evidence>
<proteinExistence type="predicted"/>
<dbReference type="EMBL" id="JARPTC010000004">
    <property type="protein sequence ID" value="MDO7786329.1"/>
    <property type="molecule type" value="Genomic_DNA"/>
</dbReference>
<dbReference type="SUPFAM" id="SSF53067">
    <property type="entry name" value="Actin-like ATPase domain"/>
    <property type="match status" value="1"/>
</dbReference>
<dbReference type="PANTHER" id="PTHR32329:SF5">
    <property type="entry name" value="ACTIVATOR OF 2-HYDROXYACYL-COA DEHYDRATASE"/>
    <property type="match status" value="1"/>
</dbReference>
<dbReference type="InterPro" id="IPR043129">
    <property type="entry name" value="ATPase_NBD"/>
</dbReference>
<dbReference type="NCBIfam" id="TIGR00241">
    <property type="entry name" value="CoA_E_activ"/>
    <property type="match status" value="1"/>
</dbReference>
<dbReference type="Proteomes" id="UP001172911">
    <property type="component" value="Unassembled WGS sequence"/>
</dbReference>
<comment type="caution">
    <text evidence="6">The sequence shown here is derived from an EMBL/GenBank/DDBJ whole genome shotgun (WGS) entry which is preliminary data.</text>
</comment>
<dbReference type="InterPro" id="IPR008275">
    <property type="entry name" value="CoA_E_activase_dom"/>
</dbReference>
<dbReference type="GO" id="GO:0051536">
    <property type="term" value="F:iron-sulfur cluster binding"/>
    <property type="evidence" value="ECO:0007669"/>
    <property type="project" value="UniProtKB-KW"/>
</dbReference>
<organism evidence="6 7">
    <name type="scientific">Desulforamulus aquiferis</name>
    <dbReference type="NCBI Taxonomy" id="1397668"/>
    <lineage>
        <taxon>Bacteria</taxon>
        <taxon>Bacillati</taxon>
        <taxon>Bacillota</taxon>
        <taxon>Clostridia</taxon>
        <taxon>Eubacteriales</taxon>
        <taxon>Peptococcaceae</taxon>
        <taxon>Desulforamulus</taxon>
    </lineage>
</organism>
<dbReference type="RefSeq" id="WP_304541385.1">
    <property type="nucleotide sequence ID" value="NZ_JARPTC010000004.1"/>
</dbReference>
<dbReference type="Gene3D" id="3.30.420.40">
    <property type="match status" value="2"/>
</dbReference>
<dbReference type="CDD" id="cd24109">
    <property type="entry name" value="ASKHA_NBD_YjiL-like"/>
    <property type="match status" value="1"/>
</dbReference>
<evidence type="ECO:0000256" key="2">
    <source>
        <dbReference type="ARBA" id="ARBA00022723"/>
    </source>
</evidence>
<reference evidence="6" key="2">
    <citation type="submission" date="2023-03" db="EMBL/GenBank/DDBJ databases">
        <authorList>
            <person name="Zhang Z."/>
        </authorList>
    </citation>
    <scope>NUCLEOTIDE SEQUENCE</scope>
    <source>
        <strain evidence="6">DSA</strain>
    </source>
</reference>